<dbReference type="EMBL" id="GBXM01035296">
    <property type="protein sequence ID" value="JAH73281.1"/>
    <property type="molecule type" value="Transcribed_RNA"/>
</dbReference>
<organism evidence="1">
    <name type="scientific">Anguilla anguilla</name>
    <name type="common">European freshwater eel</name>
    <name type="synonym">Muraena anguilla</name>
    <dbReference type="NCBI Taxonomy" id="7936"/>
    <lineage>
        <taxon>Eukaryota</taxon>
        <taxon>Metazoa</taxon>
        <taxon>Chordata</taxon>
        <taxon>Craniata</taxon>
        <taxon>Vertebrata</taxon>
        <taxon>Euteleostomi</taxon>
        <taxon>Actinopterygii</taxon>
        <taxon>Neopterygii</taxon>
        <taxon>Teleostei</taxon>
        <taxon>Anguilliformes</taxon>
        <taxon>Anguillidae</taxon>
        <taxon>Anguilla</taxon>
    </lineage>
</organism>
<sequence length="27" mass="3236">MYFLGNLCTQMQKSIKFIFQKTAFMSE</sequence>
<accession>A0A0E9V5L5</accession>
<reference evidence="1" key="2">
    <citation type="journal article" date="2015" name="Fish Shellfish Immunol.">
        <title>Early steps in the European eel (Anguilla anguilla)-Vibrio vulnificus interaction in the gills: Role of the RtxA13 toxin.</title>
        <authorList>
            <person name="Callol A."/>
            <person name="Pajuelo D."/>
            <person name="Ebbesson L."/>
            <person name="Teles M."/>
            <person name="MacKenzie S."/>
            <person name="Amaro C."/>
        </authorList>
    </citation>
    <scope>NUCLEOTIDE SEQUENCE</scope>
</reference>
<dbReference type="AlphaFoldDB" id="A0A0E9V5L5"/>
<reference evidence="1" key="1">
    <citation type="submission" date="2014-11" db="EMBL/GenBank/DDBJ databases">
        <authorList>
            <person name="Amaro Gonzalez C."/>
        </authorList>
    </citation>
    <scope>NUCLEOTIDE SEQUENCE</scope>
</reference>
<proteinExistence type="predicted"/>
<protein>
    <submittedName>
        <fullName evidence="1">Uncharacterized protein</fullName>
    </submittedName>
</protein>
<name>A0A0E9V5L5_ANGAN</name>
<evidence type="ECO:0000313" key="1">
    <source>
        <dbReference type="EMBL" id="JAH73281.1"/>
    </source>
</evidence>